<organism evidence="2 3">
    <name type="scientific">Pontibacter ummariensis</name>
    <dbReference type="NCBI Taxonomy" id="1610492"/>
    <lineage>
        <taxon>Bacteria</taxon>
        <taxon>Pseudomonadati</taxon>
        <taxon>Bacteroidota</taxon>
        <taxon>Cytophagia</taxon>
        <taxon>Cytophagales</taxon>
        <taxon>Hymenobacteraceae</taxon>
        <taxon>Pontibacter</taxon>
    </lineage>
</organism>
<evidence type="ECO:0000313" key="2">
    <source>
        <dbReference type="EMBL" id="SNT31646.1"/>
    </source>
</evidence>
<dbReference type="AlphaFoldDB" id="A0A239LM45"/>
<proteinExistence type="predicted"/>
<sequence>MLDSQTGTNEVGSFASPTVTESKTYKETYQKGAYSQV</sequence>
<protein>
    <submittedName>
        <fullName evidence="2">Uncharacterized protein</fullName>
    </submittedName>
</protein>
<keyword evidence="3" id="KW-1185">Reference proteome</keyword>
<evidence type="ECO:0000256" key="1">
    <source>
        <dbReference type="SAM" id="MobiDB-lite"/>
    </source>
</evidence>
<dbReference type="EMBL" id="FZOQ01000045">
    <property type="protein sequence ID" value="SNT31646.1"/>
    <property type="molecule type" value="Genomic_DNA"/>
</dbReference>
<feature type="region of interest" description="Disordered" evidence="1">
    <location>
        <begin position="1"/>
        <end position="37"/>
    </location>
</feature>
<evidence type="ECO:0000313" key="3">
    <source>
        <dbReference type="Proteomes" id="UP000198432"/>
    </source>
</evidence>
<dbReference type="Proteomes" id="UP000198432">
    <property type="component" value="Unassembled WGS sequence"/>
</dbReference>
<feature type="compositionally biased region" description="Polar residues" evidence="1">
    <location>
        <begin position="1"/>
        <end position="22"/>
    </location>
</feature>
<reference evidence="3" key="1">
    <citation type="submission" date="2017-06" db="EMBL/GenBank/DDBJ databases">
        <authorList>
            <person name="Varghese N."/>
            <person name="Submissions S."/>
        </authorList>
    </citation>
    <scope>NUCLEOTIDE SEQUENCE [LARGE SCALE GENOMIC DNA]</scope>
    <source>
        <strain evidence="3">NKM1</strain>
    </source>
</reference>
<gene>
    <name evidence="2" type="ORF">SAMN06296052_14515</name>
</gene>
<name>A0A239LM45_9BACT</name>
<accession>A0A239LM45</accession>